<accession>A0A841D0R9</accession>
<dbReference type="RefSeq" id="WP_184939207.1">
    <property type="nucleotide sequence ID" value="NZ_BAAAWZ010000001.1"/>
</dbReference>
<evidence type="ECO:0000313" key="7">
    <source>
        <dbReference type="EMBL" id="MBB5961988.1"/>
    </source>
</evidence>
<proteinExistence type="inferred from homology"/>
<evidence type="ECO:0000256" key="5">
    <source>
        <dbReference type="SAM" id="MobiDB-lite"/>
    </source>
</evidence>
<name>A0A841D0R9_PLAVE</name>
<dbReference type="InterPro" id="IPR027417">
    <property type="entry name" value="P-loop_NTPase"/>
</dbReference>
<gene>
    <name evidence="7" type="ORF">FHS22_001247</name>
</gene>
<organism evidence="7 8">
    <name type="scientific">Planomonospora venezuelensis</name>
    <dbReference type="NCBI Taxonomy" id="1999"/>
    <lineage>
        <taxon>Bacteria</taxon>
        <taxon>Bacillati</taxon>
        <taxon>Actinomycetota</taxon>
        <taxon>Actinomycetes</taxon>
        <taxon>Streptosporangiales</taxon>
        <taxon>Streptosporangiaceae</taxon>
        <taxon>Planomonospora</taxon>
    </lineage>
</organism>
<dbReference type="PROSITE" id="PS50893">
    <property type="entry name" value="ABC_TRANSPORTER_2"/>
    <property type="match status" value="1"/>
</dbReference>
<dbReference type="AlphaFoldDB" id="A0A841D0R9"/>
<dbReference type="GO" id="GO:0016887">
    <property type="term" value="F:ATP hydrolysis activity"/>
    <property type="evidence" value="ECO:0007669"/>
    <property type="project" value="InterPro"/>
</dbReference>
<protein>
    <submittedName>
        <fullName evidence="7">ABC-type multidrug transport system ATPase subunit</fullName>
    </submittedName>
</protein>
<sequence length="230" mass="23940">MPQGAAVQACELSLRSGHGWVYRDVGLEAGPGGLTAVAGQAGSGRTSLLLTLAGRMRPTGGTLTVAGRTGPRAIRRVAALGLVDGVNDLEKALTVREHVRERSRGLFWNAGSARHAAAAMERAGLGLSPEDRTLIRDLGREQRVRLGIALALLDGPGLLVLDNVDHGLPADRRDALWATLEELAGQGLTVIASCTESPAARTVRLPAAETGDDGTAAHAVRAGESGERER</sequence>
<dbReference type="InterPro" id="IPR003593">
    <property type="entry name" value="AAA+_ATPase"/>
</dbReference>
<evidence type="ECO:0000313" key="8">
    <source>
        <dbReference type="Proteomes" id="UP000562352"/>
    </source>
</evidence>
<dbReference type="Gene3D" id="3.40.50.300">
    <property type="entry name" value="P-loop containing nucleotide triphosphate hydrolases"/>
    <property type="match status" value="1"/>
</dbReference>
<dbReference type="GO" id="GO:0005524">
    <property type="term" value="F:ATP binding"/>
    <property type="evidence" value="ECO:0007669"/>
    <property type="project" value="UniProtKB-KW"/>
</dbReference>
<dbReference type="SUPFAM" id="SSF52540">
    <property type="entry name" value="P-loop containing nucleoside triphosphate hydrolases"/>
    <property type="match status" value="1"/>
</dbReference>
<evidence type="ECO:0000256" key="4">
    <source>
        <dbReference type="ARBA" id="ARBA00022840"/>
    </source>
</evidence>
<dbReference type="SMART" id="SM00382">
    <property type="entry name" value="AAA"/>
    <property type="match status" value="1"/>
</dbReference>
<evidence type="ECO:0000256" key="3">
    <source>
        <dbReference type="ARBA" id="ARBA00022741"/>
    </source>
</evidence>
<dbReference type="Proteomes" id="UP000562352">
    <property type="component" value="Unassembled WGS sequence"/>
</dbReference>
<dbReference type="EMBL" id="JACHJJ010000003">
    <property type="protein sequence ID" value="MBB5961988.1"/>
    <property type="molecule type" value="Genomic_DNA"/>
</dbReference>
<dbReference type="PANTHER" id="PTHR43335">
    <property type="entry name" value="ABC TRANSPORTER, ATP-BINDING PROTEIN"/>
    <property type="match status" value="1"/>
</dbReference>
<reference evidence="7 8" key="1">
    <citation type="submission" date="2020-08" db="EMBL/GenBank/DDBJ databases">
        <title>Genomic Encyclopedia of Type Strains, Phase III (KMG-III): the genomes of soil and plant-associated and newly described type strains.</title>
        <authorList>
            <person name="Whitman W."/>
        </authorList>
    </citation>
    <scope>NUCLEOTIDE SEQUENCE [LARGE SCALE GENOMIC DNA]</scope>
    <source>
        <strain evidence="7 8">CECT 3303</strain>
    </source>
</reference>
<comment type="caution">
    <text evidence="7">The sequence shown here is derived from an EMBL/GenBank/DDBJ whole genome shotgun (WGS) entry which is preliminary data.</text>
</comment>
<dbReference type="InterPro" id="IPR003439">
    <property type="entry name" value="ABC_transporter-like_ATP-bd"/>
</dbReference>
<feature type="region of interest" description="Disordered" evidence="5">
    <location>
        <begin position="208"/>
        <end position="230"/>
    </location>
</feature>
<keyword evidence="8" id="KW-1185">Reference proteome</keyword>
<dbReference type="PANTHER" id="PTHR43335:SF4">
    <property type="entry name" value="ABC TRANSPORTER, ATP-BINDING PROTEIN"/>
    <property type="match status" value="1"/>
</dbReference>
<keyword evidence="2" id="KW-0813">Transport</keyword>
<comment type="similarity">
    <text evidence="1">Belongs to the ABC transporter superfamily.</text>
</comment>
<keyword evidence="4" id="KW-0067">ATP-binding</keyword>
<keyword evidence="3" id="KW-0547">Nucleotide-binding</keyword>
<evidence type="ECO:0000256" key="1">
    <source>
        <dbReference type="ARBA" id="ARBA00005417"/>
    </source>
</evidence>
<evidence type="ECO:0000256" key="2">
    <source>
        <dbReference type="ARBA" id="ARBA00022448"/>
    </source>
</evidence>
<feature type="domain" description="ABC transporter" evidence="6">
    <location>
        <begin position="7"/>
        <end position="230"/>
    </location>
</feature>
<dbReference type="Pfam" id="PF00005">
    <property type="entry name" value="ABC_tran"/>
    <property type="match status" value="1"/>
</dbReference>
<evidence type="ECO:0000259" key="6">
    <source>
        <dbReference type="PROSITE" id="PS50893"/>
    </source>
</evidence>